<dbReference type="SUPFAM" id="SSF48498">
    <property type="entry name" value="Tetracyclin repressor-like, C-terminal domain"/>
    <property type="match status" value="1"/>
</dbReference>
<proteinExistence type="predicted"/>
<accession>A0A543CTK3</accession>
<name>A0A543CTK3_9ACTN</name>
<evidence type="ECO:0000256" key="2">
    <source>
        <dbReference type="PROSITE-ProRule" id="PRU00335"/>
    </source>
</evidence>
<reference evidence="4 5" key="1">
    <citation type="submission" date="2019-06" db="EMBL/GenBank/DDBJ databases">
        <title>Sequencing the genomes of 1000 actinobacteria strains.</title>
        <authorList>
            <person name="Klenk H.-P."/>
        </authorList>
    </citation>
    <scope>NUCLEOTIDE SEQUENCE [LARGE SCALE GENOMIC DNA]</scope>
    <source>
        <strain evidence="4 5">DSM 102200</strain>
    </source>
</reference>
<dbReference type="Pfam" id="PF00440">
    <property type="entry name" value="TetR_N"/>
    <property type="match status" value="1"/>
</dbReference>
<dbReference type="Proteomes" id="UP000316096">
    <property type="component" value="Unassembled WGS sequence"/>
</dbReference>
<dbReference type="Gene3D" id="1.10.10.60">
    <property type="entry name" value="Homeodomain-like"/>
    <property type="match status" value="1"/>
</dbReference>
<dbReference type="PROSITE" id="PS50977">
    <property type="entry name" value="HTH_TETR_2"/>
    <property type="match status" value="1"/>
</dbReference>
<sequence length="208" mass="23032">MPSITRRPQGPDHRAAVEAAVLAATERLLAGGARFTELGVKQIADEAGIARSTFYLHFRDKTDLMVRLARDTRREIFEVGENWLPTNGGLEALIDGFTAIIAIYRERVAVVAAIHETIAYDPVVREFWDGGLTGFIERMRTTLVEEQCAGRVAADMDPDTAARVMSWSGESVIARHVTVRDAADDAKLARELAMQRWYGVYARTAEAP</sequence>
<dbReference type="AlphaFoldDB" id="A0A543CTK3"/>
<dbReference type="EMBL" id="VFOZ01000001">
    <property type="protein sequence ID" value="TQM00440.1"/>
    <property type="molecule type" value="Genomic_DNA"/>
</dbReference>
<dbReference type="Gene3D" id="1.10.357.10">
    <property type="entry name" value="Tetracycline Repressor, domain 2"/>
    <property type="match status" value="1"/>
</dbReference>
<dbReference type="InterPro" id="IPR001647">
    <property type="entry name" value="HTH_TetR"/>
</dbReference>
<keyword evidence="1 2" id="KW-0238">DNA-binding</keyword>
<feature type="domain" description="HTH tetR-type" evidence="3">
    <location>
        <begin position="15"/>
        <end position="76"/>
    </location>
</feature>
<dbReference type="PANTHER" id="PTHR30055:SF184">
    <property type="entry name" value="HTH-TYPE TRANSCRIPTIONAL REGULATOR ETHR"/>
    <property type="match status" value="1"/>
</dbReference>
<gene>
    <name evidence="4" type="ORF">FB559_6153</name>
</gene>
<evidence type="ECO:0000256" key="1">
    <source>
        <dbReference type="ARBA" id="ARBA00023125"/>
    </source>
</evidence>
<dbReference type="OrthoDB" id="7186647at2"/>
<evidence type="ECO:0000313" key="4">
    <source>
        <dbReference type="EMBL" id="TQM00440.1"/>
    </source>
</evidence>
<dbReference type="InterPro" id="IPR009057">
    <property type="entry name" value="Homeodomain-like_sf"/>
</dbReference>
<evidence type="ECO:0000259" key="3">
    <source>
        <dbReference type="PROSITE" id="PS50977"/>
    </source>
</evidence>
<dbReference type="InterPro" id="IPR036271">
    <property type="entry name" value="Tet_transcr_reg_TetR-rel_C_sf"/>
</dbReference>
<feature type="DNA-binding region" description="H-T-H motif" evidence="2">
    <location>
        <begin position="39"/>
        <end position="58"/>
    </location>
</feature>
<dbReference type="GO" id="GO:0000976">
    <property type="term" value="F:transcription cis-regulatory region binding"/>
    <property type="evidence" value="ECO:0007669"/>
    <property type="project" value="TreeGrafter"/>
</dbReference>
<dbReference type="SUPFAM" id="SSF46689">
    <property type="entry name" value="Homeodomain-like"/>
    <property type="match status" value="1"/>
</dbReference>
<dbReference type="RefSeq" id="WP_141959978.1">
    <property type="nucleotide sequence ID" value="NZ_VFOZ01000001.1"/>
</dbReference>
<organism evidence="4 5">
    <name type="scientific">Actinoallomurus bryophytorum</name>
    <dbReference type="NCBI Taxonomy" id="1490222"/>
    <lineage>
        <taxon>Bacteria</taxon>
        <taxon>Bacillati</taxon>
        <taxon>Actinomycetota</taxon>
        <taxon>Actinomycetes</taxon>
        <taxon>Streptosporangiales</taxon>
        <taxon>Thermomonosporaceae</taxon>
        <taxon>Actinoallomurus</taxon>
    </lineage>
</organism>
<protein>
    <submittedName>
        <fullName evidence="4">TetR family transcriptional regulator</fullName>
    </submittedName>
</protein>
<keyword evidence="5" id="KW-1185">Reference proteome</keyword>
<dbReference type="InterPro" id="IPR050109">
    <property type="entry name" value="HTH-type_TetR-like_transc_reg"/>
</dbReference>
<dbReference type="PANTHER" id="PTHR30055">
    <property type="entry name" value="HTH-TYPE TRANSCRIPTIONAL REGULATOR RUTR"/>
    <property type="match status" value="1"/>
</dbReference>
<evidence type="ECO:0000313" key="5">
    <source>
        <dbReference type="Proteomes" id="UP000316096"/>
    </source>
</evidence>
<comment type="caution">
    <text evidence="4">The sequence shown here is derived from an EMBL/GenBank/DDBJ whole genome shotgun (WGS) entry which is preliminary data.</text>
</comment>
<dbReference type="GO" id="GO:0003700">
    <property type="term" value="F:DNA-binding transcription factor activity"/>
    <property type="evidence" value="ECO:0007669"/>
    <property type="project" value="TreeGrafter"/>
</dbReference>